<dbReference type="EMBL" id="HAED01014168">
    <property type="protein sequence ID" value="SBR00613.1"/>
    <property type="molecule type" value="Transcribed_RNA"/>
</dbReference>
<reference evidence="1" key="2">
    <citation type="submission" date="2016-06" db="EMBL/GenBank/DDBJ databases">
        <title>The genome of a short-lived fish provides insights into sex chromosome evolution and the genetic control of aging.</title>
        <authorList>
            <person name="Reichwald K."/>
            <person name="Felder M."/>
            <person name="Petzold A."/>
            <person name="Koch P."/>
            <person name="Groth M."/>
            <person name="Platzer M."/>
        </authorList>
    </citation>
    <scope>NUCLEOTIDE SEQUENCE</scope>
    <source>
        <tissue evidence="1">Brain</tissue>
    </source>
</reference>
<organism evidence="1">
    <name type="scientific">Nothobranchius kuhntae</name>
    <name type="common">Beira killifish</name>
    <dbReference type="NCBI Taxonomy" id="321403"/>
    <lineage>
        <taxon>Eukaryota</taxon>
        <taxon>Metazoa</taxon>
        <taxon>Chordata</taxon>
        <taxon>Craniata</taxon>
        <taxon>Vertebrata</taxon>
        <taxon>Euteleostomi</taxon>
        <taxon>Actinopterygii</taxon>
        <taxon>Neopterygii</taxon>
        <taxon>Teleostei</taxon>
        <taxon>Neoteleostei</taxon>
        <taxon>Acanthomorphata</taxon>
        <taxon>Ovalentaria</taxon>
        <taxon>Atherinomorphae</taxon>
        <taxon>Cyprinodontiformes</taxon>
        <taxon>Nothobranchiidae</taxon>
        <taxon>Nothobranchius</taxon>
    </lineage>
</organism>
<gene>
    <name evidence="1" type="primary">Nfu_g_1_009891</name>
</gene>
<protein>
    <submittedName>
        <fullName evidence="1">Uncharacterized protein</fullName>
    </submittedName>
</protein>
<accession>A0A1A8IVT5</accession>
<evidence type="ECO:0000313" key="1">
    <source>
        <dbReference type="EMBL" id="SBR00613.1"/>
    </source>
</evidence>
<feature type="non-terminal residue" evidence="1">
    <location>
        <position position="1"/>
    </location>
</feature>
<sequence>KKPSFHPERASRSERNLLRTSFTHPNLTILKLVFHPTQVCF</sequence>
<reference evidence="1" key="1">
    <citation type="submission" date="2016-05" db="EMBL/GenBank/DDBJ databases">
        <authorList>
            <person name="Lavstsen T."/>
            <person name="Jespersen J.S."/>
        </authorList>
    </citation>
    <scope>NUCLEOTIDE SEQUENCE</scope>
    <source>
        <tissue evidence="1">Brain</tissue>
    </source>
</reference>
<feature type="non-terminal residue" evidence="1">
    <location>
        <position position="41"/>
    </location>
</feature>
<name>A0A1A8IVT5_NOTKU</name>
<proteinExistence type="predicted"/>
<dbReference type="AlphaFoldDB" id="A0A1A8IVT5"/>